<dbReference type="RefSeq" id="WP_154754299.1">
    <property type="nucleotide sequence ID" value="NZ_WLZX01000011.1"/>
</dbReference>
<dbReference type="InterPro" id="IPR044032">
    <property type="entry name" value="TssC1_C"/>
</dbReference>
<dbReference type="PANTHER" id="PTHR35565">
    <property type="entry name" value="CYTOPLASMIC PROTEIN-RELATED"/>
    <property type="match status" value="1"/>
</dbReference>
<sequence length="515" mass="57941">MLMSVQKETSSAGNTTVLDRPSAGGVYASLFEKINLSPVTHLSDLNIWQDNQAMSDASIDERVTAAMKVLVECLSQSGSQVDKLDKTLLDHHIARLDEQISSQLDAVMHHEEFQQVESLWRGLKSLVDKTDFRQNVRIEILDLSKDDLRQDFEDAPEIIQSGLYAHTYIAEYDTPGGEPIGALISSYEFDASAQDVALLRNISKVAASAHMPFIGSVGPKFFLKETMEEVAAIKDIGNYFDRAEYIKWKSFRDTDDSRYIGLTMPRVLGRLPYGPDTVPVRSFNYVEEVKGPEHDKYLWTNASFAFAANMVRSFINNGWCVQIRGPQAGGAVQDLPIHLYDLGTGNQVKIPSEVMIPETREFEFANLGFIPLSYYKNRDYSCFFSANSTQKPALYDTADATANSRINARLPYIFLLSRIAHYLKLIQRENIGTTKDRRLLELELNTWVRGLVTEMTDPGDALQASHPLRDAKVVVEDIEDNPGFFRVKLYAIPHFQVEGMDINLSLVSQMPKAKS</sequence>
<evidence type="ECO:0000313" key="4">
    <source>
        <dbReference type="Proteomes" id="UP000480164"/>
    </source>
</evidence>
<dbReference type="Pfam" id="PF05943">
    <property type="entry name" value="VipB"/>
    <property type="match status" value="1"/>
</dbReference>
<feature type="domain" description="TssC1 N-terminal" evidence="1">
    <location>
        <begin position="90"/>
        <end position="390"/>
    </location>
</feature>
<evidence type="ECO:0000313" key="3">
    <source>
        <dbReference type="EMBL" id="MTD29069.1"/>
    </source>
</evidence>
<reference evidence="3 4" key="1">
    <citation type="submission" date="2019-11" db="EMBL/GenBank/DDBJ databases">
        <title>Erwinia sp. nov., isolated from feces of birds in Tibet plateau of China.</title>
        <authorList>
            <person name="Ge Y."/>
        </authorList>
    </citation>
    <scope>NUCLEOTIDE SEQUENCE [LARGE SCALE GENOMIC DNA]</scope>
    <source>
        <strain evidence="3 4">J316</strain>
    </source>
</reference>
<dbReference type="EMBL" id="WLZX01000011">
    <property type="protein sequence ID" value="MTD29069.1"/>
    <property type="molecule type" value="Genomic_DNA"/>
</dbReference>
<comment type="caution">
    <text evidence="3">The sequence shown here is derived from an EMBL/GenBank/DDBJ whole genome shotgun (WGS) entry which is preliminary data.</text>
</comment>
<evidence type="ECO:0000259" key="1">
    <source>
        <dbReference type="Pfam" id="PF05943"/>
    </source>
</evidence>
<evidence type="ECO:0000259" key="2">
    <source>
        <dbReference type="Pfam" id="PF18945"/>
    </source>
</evidence>
<dbReference type="NCBIfam" id="TIGR03355">
    <property type="entry name" value="VI_chp_2"/>
    <property type="match status" value="1"/>
</dbReference>
<accession>A0ABW9RHN7</accession>
<protein>
    <submittedName>
        <fullName evidence="3">Type VI secretion system contractile sheath large subunit</fullName>
    </submittedName>
</protein>
<dbReference type="Pfam" id="PF18945">
    <property type="entry name" value="VipB_2"/>
    <property type="match status" value="1"/>
</dbReference>
<feature type="domain" description="TssC1 C-terminal" evidence="2">
    <location>
        <begin position="400"/>
        <end position="510"/>
    </location>
</feature>
<dbReference type="PANTHER" id="PTHR35565:SF1">
    <property type="entry name" value="TYPE VI SECRETION SYSTEM CONTRACTILE SHEATH LARGE SUBUNIT"/>
    <property type="match status" value="1"/>
</dbReference>
<name>A0ABW9RHN7_9GAMM</name>
<organism evidence="3 4">
    <name type="scientific">Erwinia sorbitola</name>
    <dbReference type="NCBI Taxonomy" id="2681984"/>
    <lineage>
        <taxon>Bacteria</taxon>
        <taxon>Pseudomonadati</taxon>
        <taxon>Pseudomonadota</taxon>
        <taxon>Gammaproteobacteria</taxon>
        <taxon>Enterobacterales</taxon>
        <taxon>Erwiniaceae</taxon>
        <taxon>Erwinia</taxon>
    </lineage>
</organism>
<dbReference type="InterPro" id="IPR010269">
    <property type="entry name" value="T6SS_TssC-like"/>
</dbReference>
<gene>
    <name evidence="3" type="primary">tssC</name>
    <name evidence="3" type="ORF">GK011_19225</name>
</gene>
<dbReference type="InterPro" id="IPR044031">
    <property type="entry name" value="TssC1_N"/>
</dbReference>
<proteinExistence type="predicted"/>
<dbReference type="Proteomes" id="UP000480164">
    <property type="component" value="Unassembled WGS sequence"/>
</dbReference>
<keyword evidence="4" id="KW-1185">Reference proteome</keyword>